<name>A0A0G1XY46_9BACT</name>
<dbReference type="PATRIC" id="fig|1618605.3.peg.167"/>
<dbReference type="AlphaFoldDB" id="A0A0G1XY46"/>
<dbReference type="InterPro" id="IPR013221">
    <property type="entry name" value="Mur_ligase_cen"/>
</dbReference>
<gene>
    <name evidence="6" type="ORF">UY83_C0002G0083</name>
</gene>
<evidence type="ECO:0000259" key="4">
    <source>
        <dbReference type="Pfam" id="PF02875"/>
    </source>
</evidence>
<dbReference type="PANTHER" id="PTHR43024">
    <property type="entry name" value="UDP-N-ACETYLMURAMOYL-TRIPEPTIDE--D-ALANYL-D-ALANINE LIGASE"/>
    <property type="match status" value="1"/>
</dbReference>
<keyword evidence="1 6" id="KW-0436">Ligase</keyword>
<evidence type="ECO:0000256" key="3">
    <source>
        <dbReference type="ARBA" id="ARBA00022840"/>
    </source>
</evidence>
<evidence type="ECO:0000313" key="7">
    <source>
        <dbReference type="Proteomes" id="UP000034740"/>
    </source>
</evidence>
<protein>
    <submittedName>
        <fullName evidence="6">UDP-N-acetylmuramoyl-tripeptide-D-alanyl-D-alanine ligase</fullName>
    </submittedName>
</protein>
<dbReference type="EMBL" id="LCRO01000002">
    <property type="protein sequence ID" value="KKW35926.1"/>
    <property type="molecule type" value="Genomic_DNA"/>
</dbReference>
<feature type="domain" description="Mur ligase central" evidence="5">
    <location>
        <begin position="101"/>
        <end position="211"/>
    </location>
</feature>
<keyword evidence="3" id="KW-0067">ATP-binding</keyword>
<reference evidence="6 7" key="1">
    <citation type="journal article" date="2015" name="Nature">
        <title>rRNA introns, odd ribosomes, and small enigmatic genomes across a large radiation of phyla.</title>
        <authorList>
            <person name="Brown C.T."/>
            <person name="Hug L.A."/>
            <person name="Thomas B.C."/>
            <person name="Sharon I."/>
            <person name="Castelle C.J."/>
            <person name="Singh A."/>
            <person name="Wilkins M.J."/>
            <person name="Williams K.H."/>
            <person name="Banfield J.F."/>
        </authorList>
    </citation>
    <scope>NUCLEOTIDE SEQUENCE [LARGE SCALE GENOMIC DNA]</scope>
</reference>
<dbReference type="InterPro" id="IPR004101">
    <property type="entry name" value="Mur_ligase_C"/>
</dbReference>
<dbReference type="SUPFAM" id="SSF53244">
    <property type="entry name" value="MurD-like peptide ligases, peptide-binding domain"/>
    <property type="match status" value="1"/>
</dbReference>
<evidence type="ECO:0000259" key="5">
    <source>
        <dbReference type="Pfam" id="PF08245"/>
    </source>
</evidence>
<dbReference type="Gene3D" id="3.90.190.20">
    <property type="entry name" value="Mur ligase, C-terminal domain"/>
    <property type="match status" value="1"/>
</dbReference>
<dbReference type="Pfam" id="PF08245">
    <property type="entry name" value="Mur_ligase_M"/>
    <property type="match status" value="1"/>
</dbReference>
<comment type="caution">
    <text evidence="6">The sequence shown here is derived from an EMBL/GenBank/DDBJ whole genome shotgun (WGS) entry which is preliminary data.</text>
</comment>
<accession>A0A0G1XY46</accession>
<proteinExistence type="predicted"/>
<feature type="domain" description="Mur ligase C-terminal" evidence="4">
    <location>
        <begin position="279"/>
        <end position="402"/>
    </location>
</feature>
<dbReference type="Gene3D" id="3.40.1190.10">
    <property type="entry name" value="Mur-like, catalytic domain"/>
    <property type="match status" value="1"/>
</dbReference>
<dbReference type="InterPro" id="IPR051046">
    <property type="entry name" value="MurCDEF_CellWall_CoF430Synth"/>
</dbReference>
<organism evidence="6 7">
    <name type="scientific">Candidatus Adlerbacteria bacterium GW2011_GWA1_54_10</name>
    <dbReference type="NCBI Taxonomy" id="1618605"/>
    <lineage>
        <taxon>Bacteria</taxon>
        <taxon>Candidatus Adleribacteriota</taxon>
    </lineage>
</organism>
<dbReference type="InterPro" id="IPR036565">
    <property type="entry name" value="Mur-like_cat_sf"/>
</dbReference>
<dbReference type="GO" id="GO:0005524">
    <property type="term" value="F:ATP binding"/>
    <property type="evidence" value="ECO:0007669"/>
    <property type="project" value="UniProtKB-KW"/>
</dbReference>
<dbReference type="Proteomes" id="UP000034740">
    <property type="component" value="Unassembled WGS sequence"/>
</dbReference>
<dbReference type="InterPro" id="IPR036615">
    <property type="entry name" value="Mur_ligase_C_dom_sf"/>
</dbReference>
<evidence type="ECO:0000313" key="6">
    <source>
        <dbReference type="EMBL" id="KKW35926.1"/>
    </source>
</evidence>
<evidence type="ECO:0000256" key="1">
    <source>
        <dbReference type="ARBA" id="ARBA00022598"/>
    </source>
</evidence>
<sequence>MRTIFKKIIVSILTAEARAVLKKYRPKVVVVTGSVGKTSAKDAIYSVLSRGHHVRKSEKSFNSEVGLPLTILGVPNAWQNPLGWLRNIIDGFFLLAFDSRYPEWMVLEAGADRPGDIRSLAGWLSVDIAVITRLPEIPVHVEYFDSPEQLMEEKASIIDAVKPGGTLILYGDDERTRALEHRLPAPDAKILTFGFKDGNDVRGEDFEILFEESSGRANLPVGMTGKVHIGGESLPVEIVGTVGLHASLPLLAAAAIGNALDKDMETIAEGLKNYEAPPGRMRLLRGVKETLIIDDTYNSSPAAVVAALDTLALLKGRKIAVLGDMLELGRHSVEEHRKVGAHAAKTCGILATVGFRARDIAQGALDAGLGDADILQYEDSQKAGGELQNLLQAGDCVLVKGSQSMRMERVVEEIMADPSRAGELLVRQDAEWKKR</sequence>
<dbReference type="GO" id="GO:0016881">
    <property type="term" value="F:acid-amino acid ligase activity"/>
    <property type="evidence" value="ECO:0007669"/>
    <property type="project" value="InterPro"/>
</dbReference>
<evidence type="ECO:0000256" key="2">
    <source>
        <dbReference type="ARBA" id="ARBA00022741"/>
    </source>
</evidence>
<dbReference type="SUPFAM" id="SSF53623">
    <property type="entry name" value="MurD-like peptide ligases, catalytic domain"/>
    <property type="match status" value="1"/>
</dbReference>
<keyword evidence="2" id="KW-0547">Nucleotide-binding</keyword>
<dbReference type="Pfam" id="PF02875">
    <property type="entry name" value="Mur_ligase_C"/>
    <property type="match status" value="1"/>
</dbReference>
<dbReference type="PANTHER" id="PTHR43024:SF1">
    <property type="entry name" value="UDP-N-ACETYLMURAMOYL-TRIPEPTIDE--D-ALANYL-D-ALANINE LIGASE"/>
    <property type="match status" value="1"/>
</dbReference>